<sequence>MDELVASPRGTILFSSPHIRSYHRKQGLPGTQPAESPYPSFGCVCFVVMDTVETLFSIPHIVTAIGANLRLQDLTSCARVSSSWYRLFSFELKLRDGPALPYSDNIVVDNNIVWIVSRNQSSSLTREQAQNVNMTEINKNTFIFRWPTVNDAVSVLETNVHGSEQEQGGAFGNEGALSSPLSLIPDPEALEDTAASRAYWRERLSKVRALAYIVIHTVAENNHESRRPTLAHILGRLPSTIVSLNLTVLNDWNTKEAILDMTPFEPWVYESLVTLRLDLAGNLNNDKRLLDWFLRRCPALYQLDYISTSSYDSLPALDLGQCSKLEHLTIDGEMEPRDFLSMVHSVPRLKAITLIGTPHFKPDLWQALLPHSRSLESIRLQGTNASSGVISSILQNWAGLQHFSAVEDDSGHLGACLELSDMFSSPWVWTCLGLKTLSLHLLQEMQPTITPQENAIFTNEALNELSVKYPRAHKDVLRVYLQLSLLTELESLQVFMVRPPLVAEEDHAQTRSLMSKNEKVAHAVLGLDYSIESGLELLSPLKKLRRLEIQMDEDCPEYAARIGQAEVEWMAENWPSLSLIQYGNKDDDLGETTGPLNWLQGQLPGLEIAHVPRRVTIETCD</sequence>
<evidence type="ECO:0008006" key="3">
    <source>
        <dbReference type="Google" id="ProtNLM"/>
    </source>
</evidence>
<reference evidence="1" key="1">
    <citation type="submission" date="2021-11" db="EMBL/GenBank/DDBJ databases">
        <authorList>
            <person name="Herlambang A."/>
            <person name="Guo Y."/>
            <person name="Takashima Y."/>
            <person name="Nishizawa T."/>
        </authorList>
    </citation>
    <scope>NUCLEOTIDE SEQUENCE</scope>
    <source>
        <strain evidence="1">E1425</strain>
    </source>
</reference>
<reference evidence="1" key="2">
    <citation type="journal article" date="2022" name="Microbiol. Resour. Announc.">
        <title>Whole-Genome Sequence of Entomortierella parvispora E1425, a Mucoromycotan Fungus Associated with Burkholderiaceae-Related Endosymbiotic Bacteria.</title>
        <authorList>
            <person name="Herlambang A."/>
            <person name="Guo Y."/>
            <person name="Takashima Y."/>
            <person name="Narisawa K."/>
            <person name="Ohta H."/>
            <person name="Nishizawa T."/>
        </authorList>
    </citation>
    <scope>NUCLEOTIDE SEQUENCE</scope>
    <source>
        <strain evidence="1">E1425</strain>
    </source>
</reference>
<organism evidence="1 2">
    <name type="scientific">Entomortierella parvispora</name>
    <dbReference type="NCBI Taxonomy" id="205924"/>
    <lineage>
        <taxon>Eukaryota</taxon>
        <taxon>Fungi</taxon>
        <taxon>Fungi incertae sedis</taxon>
        <taxon>Mucoromycota</taxon>
        <taxon>Mortierellomycotina</taxon>
        <taxon>Mortierellomycetes</taxon>
        <taxon>Mortierellales</taxon>
        <taxon>Mortierellaceae</taxon>
        <taxon>Entomortierella</taxon>
    </lineage>
</organism>
<dbReference type="Proteomes" id="UP000827284">
    <property type="component" value="Unassembled WGS sequence"/>
</dbReference>
<comment type="caution">
    <text evidence="1">The sequence shown here is derived from an EMBL/GenBank/DDBJ whole genome shotgun (WGS) entry which is preliminary data.</text>
</comment>
<dbReference type="InterPro" id="IPR032675">
    <property type="entry name" value="LRR_dom_sf"/>
</dbReference>
<dbReference type="EMBL" id="BQFW01000005">
    <property type="protein sequence ID" value="GJJ71337.1"/>
    <property type="molecule type" value="Genomic_DNA"/>
</dbReference>
<evidence type="ECO:0000313" key="2">
    <source>
        <dbReference type="Proteomes" id="UP000827284"/>
    </source>
</evidence>
<keyword evidence="2" id="KW-1185">Reference proteome</keyword>
<dbReference type="AlphaFoldDB" id="A0A9P3H784"/>
<proteinExistence type="predicted"/>
<evidence type="ECO:0000313" key="1">
    <source>
        <dbReference type="EMBL" id="GJJ71337.1"/>
    </source>
</evidence>
<accession>A0A9P3H784</accession>
<dbReference type="OrthoDB" id="2351521at2759"/>
<gene>
    <name evidence="1" type="ORF">EMPS_03687</name>
</gene>
<dbReference type="SUPFAM" id="SSF52047">
    <property type="entry name" value="RNI-like"/>
    <property type="match status" value="1"/>
</dbReference>
<dbReference type="Gene3D" id="3.80.10.10">
    <property type="entry name" value="Ribonuclease Inhibitor"/>
    <property type="match status" value="1"/>
</dbReference>
<protein>
    <recommendedName>
        <fullName evidence="3">F-box domain-containing protein</fullName>
    </recommendedName>
</protein>
<name>A0A9P3H784_9FUNG</name>